<proteinExistence type="predicted"/>
<name>A0A926F423_9BACT</name>
<comment type="caution">
    <text evidence="2">The sequence shown here is derived from an EMBL/GenBank/DDBJ whole genome shotgun (WGS) entry which is preliminary data.</text>
</comment>
<sequence length="71" mass="8324">MTIATDGAIGNIILTYTNNKAKLNELVNEFINQRRIYYQDLVKRKSTNQKFLKSWLNKVDIATEFVERNSK</sequence>
<evidence type="ECO:0000313" key="3">
    <source>
        <dbReference type="Proteomes" id="UP000651085"/>
    </source>
</evidence>
<dbReference type="Gene3D" id="1.20.141.10">
    <property type="entry name" value="Chitosanase, subunit A, domain 1"/>
    <property type="match status" value="1"/>
</dbReference>
<feature type="domain" description="Peptidoglycan binding" evidence="1">
    <location>
        <begin position="3"/>
        <end position="58"/>
    </location>
</feature>
<reference evidence="2" key="1">
    <citation type="submission" date="2020-08" db="EMBL/GenBank/DDBJ databases">
        <title>Genome public.</title>
        <authorList>
            <person name="Liu C."/>
            <person name="Sun Q."/>
        </authorList>
    </citation>
    <scope>NUCLEOTIDE SEQUENCE</scope>
    <source>
        <strain evidence="2">N12</strain>
    </source>
</reference>
<dbReference type="InterPro" id="IPR023346">
    <property type="entry name" value="Lysozyme-like_dom_sf"/>
</dbReference>
<dbReference type="Proteomes" id="UP000651085">
    <property type="component" value="Unassembled WGS sequence"/>
</dbReference>
<dbReference type="AlphaFoldDB" id="A0A926F423"/>
<evidence type="ECO:0000313" key="2">
    <source>
        <dbReference type="EMBL" id="MBC8593798.1"/>
    </source>
</evidence>
<dbReference type="InterPro" id="IPR018537">
    <property type="entry name" value="Peptidoglycan-bd_3"/>
</dbReference>
<evidence type="ECO:0000259" key="1">
    <source>
        <dbReference type="Pfam" id="PF09374"/>
    </source>
</evidence>
<dbReference type="Pfam" id="PF09374">
    <property type="entry name" value="PG_binding_3"/>
    <property type="match status" value="1"/>
</dbReference>
<gene>
    <name evidence="2" type="ORF">H8744_11170</name>
</gene>
<keyword evidence="3" id="KW-1185">Reference proteome</keyword>
<protein>
    <recommendedName>
        <fullName evidence="1">Peptidoglycan binding domain-containing protein</fullName>
    </recommendedName>
</protein>
<accession>A0A926F423</accession>
<dbReference type="SUPFAM" id="SSF53955">
    <property type="entry name" value="Lysozyme-like"/>
    <property type="match status" value="1"/>
</dbReference>
<organism evidence="2 3">
    <name type="scientific">Jilunia laotingensis</name>
    <dbReference type="NCBI Taxonomy" id="2763675"/>
    <lineage>
        <taxon>Bacteria</taxon>
        <taxon>Pseudomonadati</taxon>
        <taxon>Bacteroidota</taxon>
        <taxon>Bacteroidia</taxon>
        <taxon>Bacteroidales</taxon>
        <taxon>Bacteroidaceae</taxon>
        <taxon>Jilunia</taxon>
    </lineage>
</organism>
<dbReference type="EMBL" id="JACRTF010000001">
    <property type="protein sequence ID" value="MBC8593798.1"/>
    <property type="molecule type" value="Genomic_DNA"/>
</dbReference>